<organism evidence="1 2">
    <name type="scientific">Paractinoplanes abujensis</name>
    <dbReference type="NCBI Taxonomy" id="882441"/>
    <lineage>
        <taxon>Bacteria</taxon>
        <taxon>Bacillati</taxon>
        <taxon>Actinomycetota</taxon>
        <taxon>Actinomycetes</taxon>
        <taxon>Micromonosporales</taxon>
        <taxon>Micromonosporaceae</taxon>
        <taxon>Paractinoplanes</taxon>
    </lineage>
</organism>
<reference evidence="1 2" key="1">
    <citation type="submission" date="2020-08" db="EMBL/GenBank/DDBJ databases">
        <title>Sequencing the genomes of 1000 actinobacteria strains.</title>
        <authorList>
            <person name="Klenk H.-P."/>
        </authorList>
    </citation>
    <scope>NUCLEOTIDE SEQUENCE [LARGE SCALE GENOMIC DNA]</scope>
    <source>
        <strain evidence="1 2">DSM 45518</strain>
    </source>
</reference>
<dbReference type="AlphaFoldDB" id="A0A7W7CRL7"/>
<sequence>MLVDEAFIVASATARPSKLGRAFTAEAAQCEIVTDPPAA</sequence>
<dbReference type="Proteomes" id="UP000542742">
    <property type="component" value="Unassembled WGS sequence"/>
</dbReference>
<gene>
    <name evidence="1" type="ORF">BKA14_003597</name>
</gene>
<keyword evidence="2" id="KW-1185">Reference proteome</keyword>
<accession>A0A7W7CRL7</accession>
<comment type="caution">
    <text evidence="1">The sequence shown here is derived from an EMBL/GenBank/DDBJ whole genome shotgun (WGS) entry which is preliminary data.</text>
</comment>
<dbReference type="EMBL" id="JACHMF010000001">
    <property type="protein sequence ID" value="MBB4693449.1"/>
    <property type="molecule type" value="Genomic_DNA"/>
</dbReference>
<evidence type="ECO:0000313" key="2">
    <source>
        <dbReference type="Proteomes" id="UP000542742"/>
    </source>
</evidence>
<proteinExistence type="predicted"/>
<protein>
    <submittedName>
        <fullName evidence="1">Uncharacterized protein</fullName>
    </submittedName>
</protein>
<evidence type="ECO:0000313" key="1">
    <source>
        <dbReference type="EMBL" id="MBB4693449.1"/>
    </source>
</evidence>
<name>A0A7W7CRL7_9ACTN</name>